<dbReference type="RefSeq" id="WP_015326129.1">
    <property type="nucleotide sequence ID" value="NC_019978.1"/>
</dbReference>
<feature type="signal peptide" evidence="1">
    <location>
        <begin position="1"/>
        <end position="19"/>
    </location>
</feature>
<dbReference type="KEGG" id="hhl:Halha_0408"/>
<dbReference type="HOGENOM" id="CLU_045957_0_0_9"/>
<evidence type="ECO:0000313" key="3">
    <source>
        <dbReference type="Proteomes" id="UP000010880"/>
    </source>
</evidence>
<organism evidence="2 3">
    <name type="scientific">Halobacteroides halobius (strain ATCC 35273 / DSM 5150 / MD-1)</name>
    <dbReference type="NCBI Taxonomy" id="748449"/>
    <lineage>
        <taxon>Bacteria</taxon>
        <taxon>Bacillati</taxon>
        <taxon>Bacillota</taxon>
        <taxon>Clostridia</taxon>
        <taxon>Halanaerobiales</taxon>
        <taxon>Halobacteroidaceae</taxon>
        <taxon>Halobacteroides</taxon>
    </lineage>
</organism>
<dbReference type="AlphaFoldDB" id="L0K8F5"/>
<dbReference type="EMBL" id="CP003359">
    <property type="protein sequence ID" value="AGB40403.1"/>
    <property type="molecule type" value="Genomic_DNA"/>
</dbReference>
<reference evidence="3" key="1">
    <citation type="submission" date="2012-02" db="EMBL/GenBank/DDBJ databases">
        <title>The complete genome of Halobacteroides halobius DSM 5150.</title>
        <authorList>
            <person name="Lucas S."/>
            <person name="Copeland A."/>
            <person name="Lapidus A."/>
            <person name="Glavina del Rio T."/>
            <person name="Dalin E."/>
            <person name="Tice H."/>
            <person name="Bruce D."/>
            <person name="Goodwin L."/>
            <person name="Pitluck S."/>
            <person name="Peters L."/>
            <person name="Mikhailova N."/>
            <person name="Gu W."/>
            <person name="Kyrpides N."/>
            <person name="Mavromatis K."/>
            <person name="Ivanova N."/>
            <person name="Brettin T."/>
            <person name="Detter J.C."/>
            <person name="Han C."/>
            <person name="Larimer F."/>
            <person name="Land M."/>
            <person name="Hauser L."/>
            <person name="Markowitz V."/>
            <person name="Cheng J.-F."/>
            <person name="Hugenholtz P."/>
            <person name="Woyke T."/>
            <person name="Wu D."/>
            <person name="Tindall B."/>
            <person name="Pomrenke H."/>
            <person name="Brambilla E."/>
            <person name="Klenk H.-P."/>
            <person name="Eisen J.A."/>
        </authorList>
    </citation>
    <scope>NUCLEOTIDE SEQUENCE [LARGE SCALE GENOMIC DNA]</scope>
    <source>
        <strain evidence="3">ATCC 35273 / DSM 5150 / MD-1</strain>
    </source>
</reference>
<dbReference type="PATRIC" id="fig|748449.3.peg.380"/>
<evidence type="ECO:0000256" key="1">
    <source>
        <dbReference type="SAM" id="SignalP"/>
    </source>
</evidence>
<accession>L0K8F5</accession>
<evidence type="ECO:0000313" key="2">
    <source>
        <dbReference type="EMBL" id="AGB40403.1"/>
    </source>
</evidence>
<dbReference type="Proteomes" id="UP000010880">
    <property type="component" value="Chromosome"/>
</dbReference>
<sequence>MKKFLSLSLVFLLSLVVLTGCGGNQPATNQGQPKKEADTVTAASITGKEAVFRKAVSEKGTWIVAALNDLTFDEELVIAGTFHDKGKASNEVYRKIAPYTQDDSYNVTERYTITAPKFIVKSPNAKFQGGIFAGDVYVKAKGFTIDDATVKGNVYFAKEEYKSSFTTEAGGKVTGVTKVKGKADVVTAASITGKEAVFRKAVSEKGTWIVAALNDLTFDEELVIAGTFHDKGKASNEVYRKIAPYTQDDSYNVTERYTITAPKFIVKSPNTKFQGGIFAGDVYVKAKGFTIDDATVKGNVYFAKEEYKSSFTTEAGGKVTGVTKVKGKADVVTAASITGKEAVFRKAVSEKGTWIVAALNDLTFDEELVIAGTFHDKGKASNEVYRKIAPYTQDDSYNVTERYTITAPKFIVKSPNAKFQGGIFAGDVYVKAKGFTIDDATVKGNVYFAKEEYKSSFTTEAGGKVTGVSKVK</sequence>
<proteinExistence type="predicted"/>
<keyword evidence="3" id="KW-1185">Reference proteome</keyword>
<evidence type="ECO:0008006" key="4">
    <source>
        <dbReference type="Google" id="ProtNLM"/>
    </source>
</evidence>
<protein>
    <recommendedName>
        <fullName evidence="4">Lipoprotein</fullName>
    </recommendedName>
</protein>
<keyword evidence="1" id="KW-0732">Signal</keyword>
<gene>
    <name evidence="2" type="ordered locus">Halha_0408</name>
</gene>
<feature type="chain" id="PRO_5038484498" description="Lipoprotein" evidence="1">
    <location>
        <begin position="20"/>
        <end position="472"/>
    </location>
</feature>
<dbReference type="eggNOG" id="ENOG5032RAE">
    <property type="taxonomic scope" value="Bacteria"/>
</dbReference>
<name>L0K8F5_HALHC</name>
<dbReference type="PROSITE" id="PS51257">
    <property type="entry name" value="PROKAR_LIPOPROTEIN"/>
    <property type="match status" value="1"/>
</dbReference>
<dbReference type="STRING" id="748449.Halha_0408"/>